<feature type="chain" id="PRO_5040347637" description="ER membrane protein complex subunit 10" evidence="2">
    <location>
        <begin position="22"/>
        <end position="429"/>
    </location>
</feature>
<evidence type="ECO:0000256" key="2">
    <source>
        <dbReference type="SAM" id="SignalP"/>
    </source>
</evidence>
<accession>A0A9Q3CTP9</accession>
<evidence type="ECO:0000313" key="3">
    <source>
        <dbReference type="EMBL" id="MBW0489255.1"/>
    </source>
</evidence>
<comment type="caution">
    <text evidence="3">The sequence shown here is derived from an EMBL/GenBank/DDBJ whole genome shotgun (WGS) entry which is preliminary data.</text>
</comment>
<reference evidence="3" key="1">
    <citation type="submission" date="2021-03" db="EMBL/GenBank/DDBJ databases">
        <title>Draft genome sequence of rust myrtle Austropuccinia psidii MF-1, a brazilian biotype.</title>
        <authorList>
            <person name="Quecine M.C."/>
            <person name="Pachon D.M.R."/>
            <person name="Bonatelli M.L."/>
            <person name="Correr F.H."/>
            <person name="Franceschini L.M."/>
            <person name="Leite T.F."/>
            <person name="Margarido G.R.A."/>
            <person name="Almeida C.A."/>
            <person name="Ferrarezi J.A."/>
            <person name="Labate C.A."/>
        </authorList>
    </citation>
    <scope>NUCLEOTIDE SEQUENCE</scope>
    <source>
        <strain evidence="3">MF-1</strain>
    </source>
</reference>
<gene>
    <name evidence="3" type="ORF">O181_028970</name>
</gene>
<name>A0A9Q3CTP9_9BASI</name>
<feature type="compositionally biased region" description="Basic and acidic residues" evidence="1">
    <location>
        <begin position="87"/>
        <end position="101"/>
    </location>
</feature>
<feature type="signal peptide" evidence="2">
    <location>
        <begin position="1"/>
        <end position="21"/>
    </location>
</feature>
<keyword evidence="4" id="KW-1185">Reference proteome</keyword>
<protein>
    <recommendedName>
        <fullName evidence="5">ER membrane protein complex subunit 10</fullName>
    </recommendedName>
</protein>
<feature type="region of interest" description="Disordered" evidence="1">
    <location>
        <begin position="85"/>
        <end position="107"/>
    </location>
</feature>
<evidence type="ECO:0000256" key="1">
    <source>
        <dbReference type="SAM" id="MobiDB-lite"/>
    </source>
</evidence>
<dbReference type="OrthoDB" id="1894652at2759"/>
<dbReference type="Pfam" id="PF21203">
    <property type="entry name" value="ECM10"/>
    <property type="match status" value="1"/>
</dbReference>
<dbReference type="Proteomes" id="UP000765509">
    <property type="component" value="Unassembled WGS sequence"/>
</dbReference>
<dbReference type="EMBL" id="AVOT02009991">
    <property type="protein sequence ID" value="MBW0489255.1"/>
    <property type="molecule type" value="Genomic_DNA"/>
</dbReference>
<evidence type="ECO:0008006" key="5">
    <source>
        <dbReference type="Google" id="ProtNLM"/>
    </source>
</evidence>
<evidence type="ECO:0000313" key="4">
    <source>
        <dbReference type="Proteomes" id="UP000765509"/>
    </source>
</evidence>
<organism evidence="3 4">
    <name type="scientific">Austropuccinia psidii MF-1</name>
    <dbReference type="NCBI Taxonomy" id="1389203"/>
    <lineage>
        <taxon>Eukaryota</taxon>
        <taxon>Fungi</taxon>
        <taxon>Dikarya</taxon>
        <taxon>Basidiomycota</taxon>
        <taxon>Pucciniomycotina</taxon>
        <taxon>Pucciniomycetes</taxon>
        <taxon>Pucciniales</taxon>
        <taxon>Sphaerophragmiaceae</taxon>
        <taxon>Austropuccinia</taxon>
    </lineage>
</organism>
<proteinExistence type="predicted"/>
<keyword evidence="2" id="KW-0732">Signal</keyword>
<sequence>MSNRFLAKVVLLQSIILVVSPNESDQILPLRSFFDPPAKNSNQPSKTDDVLLDGKSKLSWANVGVPNSALARASELTWQIRRPSPISDRKKNQLRPSHHDNPAGSLPAVSALFARPPESLRRFLGEFQAKICGANAVEAVRVASVRADVLFIQAVRIAAASPRSSYALFHRIAPSPALQSSPSTLSQSQWQKRAVLEVAKTDAILGIASPFNQVSQLTASSFTKDPAPLKIPSASLESLEYQLTLLPQDSQELPGESGRPDTGLAIASAPLCAFLLGSSKGEKSKEYLNIWVRPITADSNQNNSTFAHNIQLDLLGIQWASTASCMVHQKPKKFSESDQREIRKNLQELNTWSTRVLVRQPEILIEPILRPYPVNNIPEYLPDGSVKPPPTEKGWFAKYWMYILPAVALLMLGGGAPPDEGDQGSNSQN</sequence>
<dbReference type="AlphaFoldDB" id="A0A9Q3CTP9"/>